<dbReference type="CDD" id="cd06267">
    <property type="entry name" value="PBP1_LacI_sugar_binding-like"/>
    <property type="match status" value="1"/>
</dbReference>
<dbReference type="PANTHER" id="PTHR30146">
    <property type="entry name" value="LACI-RELATED TRANSCRIPTIONAL REPRESSOR"/>
    <property type="match status" value="1"/>
</dbReference>
<evidence type="ECO:0000256" key="1">
    <source>
        <dbReference type="ARBA" id="ARBA00023015"/>
    </source>
</evidence>
<dbReference type="PROSITE" id="PS50932">
    <property type="entry name" value="HTH_LACI_2"/>
    <property type="match status" value="1"/>
</dbReference>
<feature type="domain" description="HTH lacI-type" evidence="4">
    <location>
        <begin position="19"/>
        <end position="73"/>
    </location>
</feature>
<keyword evidence="3" id="KW-0804">Transcription</keyword>
<dbReference type="Pfam" id="PF13377">
    <property type="entry name" value="Peripla_BP_3"/>
    <property type="match status" value="1"/>
</dbReference>
<keyword evidence="6" id="KW-1185">Reference proteome</keyword>
<sequence>MYSTPDTGASDPAEAGAKVSAAAVARACGVSKATVSYVMNGRAGVSDETRRRIINAASELGYRPPLGSRRDPLLTRVIGLIVPNIVNAMYTGWAQRIISITRDEGFDVFVATTDDDPDTLAQVTATLAARNVDGVIIAALMREDLRALRVLRQKRIPFVCLSRSADQLQGDFVGIDFDASASLLMNHVLSHGYREVATVIGPRFSTASLQREVAFVRTAAEAGIVIDGNRKISTRLDNAGGRAAAKALLESPTPPDVVMCGSDEIAIGVMEYALSKGLRIPEDLAVAGGDGLPHSRSAMVSLTTAIQPINAMAERSWELLLDQITHPRSTYHHVICEHRLHIGRTCGCTPDLQTATPPD</sequence>
<gene>
    <name evidence="5" type="ORF">MMUR_20760</name>
</gene>
<dbReference type="Gene3D" id="3.40.50.2300">
    <property type="match status" value="2"/>
</dbReference>
<dbReference type="InterPro" id="IPR010982">
    <property type="entry name" value="Lambda_DNA-bd_dom_sf"/>
</dbReference>
<dbReference type="Pfam" id="PF00356">
    <property type="entry name" value="LacI"/>
    <property type="match status" value="1"/>
</dbReference>
<dbReference type="InterPro" id="IPR000843">
    <property type="entry name" value="HTH_LacI"/>
</dbReference>
<dbReference type="CDD" id="cd01392">
    <property type="entry name" value="HTH_LacI"/>
    <property type="match status" value="1"/>
</dbReference>
<dbReference type="InterPro" id="IPR028082">
    <property type="entry name" value="Peripla_BP_I"/>
</dbReference>
<dbReference type="Proteomes" id="UP000465241">
    <property type="component" value="Unassembled WGS sequence"/>
</dbReference>
<evidence type="ECO:0000256" key="3">
    <source>
        <dbReference type="ARBA" id="ARBA00023163"/>
    </source>
</evidence>
<dbReference type="InterPro" id="IPR046335">
    <property type="entry name" value="LacI/GalR-like_sensor"/>
</dbReference>
<dbReference type="AlphaFoldDB" id="A0A7I9WKV4"/>
<comment type="caution">
    <text evidence="5">The sequence shown here is derived from an EMBL/GenBank/DDBJ whole genome shotgun (WGS) entry which is preliminary data.</text>
</comment>
<dbReference type="PANTHER" id="PTHR30146:SF109">
    <property type="entry name" value="HTH-TYPE TRANSCRIPTIONAL REGULATOR GALS"/>
    <property type="match status" value="1"/>
</dbReference>
<evidence type="ECO:0000256" key="2">
    <source>
        <dbReference type="ARBA" id="ARBA00023125"/>
    </source>
</evidence>
<reference evidence="5 6" key="1">
    <citation type="journal article" date="2019" name="Emerg. Microbes Infect.">
        <title>Comprehensive subspecies identification of 175 nontuberculous mycobacteria species based on 7547 genomic profiles.</title>
        <authorList>
            <person name="Matsumoto Y."/>
            <person name="Kinjo T."/>
            <person name="Motooka D."/>
            <person name="Nabeya D."/>
            <person name="Jung N."/>
            <person name="Uechi K."/>
            <person name="Horii T."/>
            <person name="Iida T."/>
            <person name="Fujita J."/>
            <person name="Nakamura S."/>
        </authorList>
    </citation>
    <scope>NUCLEOTIDE SEQUENCE [LARGE SCALE GENOMIC DNA]</scope>
    <source>
        <strain evidence="5 6">JCM 13392</strain>
    </source>
</reference>
<dbReference type="GO" id="GO:0000976">
    <property type="term" value="F:transcription cis-regulatory region binding"/>
    <property type="evidence" value="ECO:0007669"/>
    <property type="project" value="TreeGrafter"/>
</dbReference>
<keyword evidence="2" id="KW-0238">DNA-binding</keyword>
<organism evidence="5 6">
    <name type="scientific">Mycolicibacterium murale</name>
    <dbReference type="NCBI Taxonomy" id="182220"/>
    <lineage>
        <taxon>Bacteria</taxon>
        <taxon>Bacillati</taxon>
        <taxon>Actinomycetota</taxon>
        <taxon>Actinomycetes</taxon>
        <taxon>Mycobacteriales</taxon>
        <taxon>Mycobacteriaceae</taxon>
        <taxon>Mycolicibacterium</taxon>
    </lineage>
</organism>
<proteinExistence type="predicted"/>
<dbReference type="SUPFAM" id="SSF53822">
    <property type="entry name" value="Periplasmic binding protein-like I"/>
    <property type="match status" value="1"/>
</dbReference>
<dbReference type="Gene3D" id="1.10.260.40">
    <property type="entry name" value="lambda repressor-like DNA-binding domains"/>
    <property type="match status" value="1"/>
</dbReference>
<evidence type="ECO:0000313" key="5">
    <source>
        <dbReference type="EMBL" id="GFG57940.1"/>
    </source>
</evidence>
<dbReference type="RefSeq" id="WP_193488962.1">
    <property type="nucleotide sequence ID" value="NZ_BAAAMC010000024.1"/>
</dbReference>
<evidence type="ECO:0000313" key="6">
    <source>
        <dbReference type="Proteomes" id="UP000465241"/>
    </source>
</evidence>
<dbReference type="GO" id="GO:0003700">
    <property type="term" value="F:DNA-binding transcription factor activity"/>
    <property type="evidence" value="ECO:0007669"/>
    <property type="project" value="TreeGrafter"/>
</dbReference>
<name>A0A7I9WKV4_9MYCO</name>
<keyword evidence="1" id="KW-0805">Transcription regulation</keyword>
<dbReference type="SUPFAM" id="SSF47413">
    <property type="entry name" value="lambda repressor-like DNA-binding domains"/>
    <property type="match status" value="1"/>
</dbReference>
<dbReference type="EMBL" id="BLKT01000003">
    <property type="protein sequence ID" value="GFG57940.1"/>
    <property type="molecule type" value="Genomic_DNA"/>
</dbReference>
<protein>
    <submittedName>
        <fullName evidence="5">LacI family transcriptional regulator</fullName>
    </submittedName>
</protein>
<evidence type="ECO:0000259" key="4">
    <source>
        <dbReference type="PROSITE" id="PS50932"/>
    </source>
</evidence>
<accession>A0A7I9WKV4</accession>
<dbReference type="SMART" id="SM00354">
    <property type="entry name" value="HTH_LACI"/>
    <property type="match status" value="1"/>
</dbReference>